<name>A0A934REH3_9BACT</name>
<keyword evidence="1" id="KW-0175">Coiled coil</keyword>
<feature type="signal peptide" evidence="2">
    <location>
        <begin position="1"/>
        <end position="20"/>
    </location>
</feature>
<dbReference type="Proteomes" id="UP000658278">
    <property type="component" value="Unassembled WGS sequence"/>
</dbReference>
<accession>A0A934REH3</accession>
<proteinExistence type="predicted"/>
<keyword evidence="2" id="KW-0732">Signal</keyword>
<sequence>MRALPLIIALLPGFSAISSAQEDGESRTEKLKDSVREWIETMREIQQEEDSWEQDRELLDDQRTALRTEIEQLTRQVAEAKVEKEGADKDSLDQEAKRDALVEAKELMQTEVRALEEQLVARLPFLPQPLVEDPRVKELMAQVRKDVTLKGDAAKSGLTKRLNNVLNVLSEAEKWQQTVHLKPELHETKDGKKLNMNVVYFGLGSAYAVDDSGTYAMVGAPTVEGWKFEERNELAPRVLEMVTVLNGDADAKFINLPIDLR</sequence>
<feature type="chain" id="PRO_5037370563" evidence="2">
    <location>
        <begin position="21"/>
        <end position="261"/>
    </location>
</feature>
<feature type="coiled-coil region" evidence="1">
    <location>
        <begin position="28"/>
        <end position="118"/>
    </location>
</feature>
<dbReference type="EMBL" id="JAENII010000011">
    <property type="protein sequence ID" value="MBK1828178.1"/>
    <property type="molecule type" value="Genomic_DNA"/>
</dbReference>
<reference evidence="3" key="1">
    <citation type="submission" date="2021-01" db="EMBL/GenBank/DDBJ databases">
        <title>Modified the classification status of verrucomicrobia.</title>
        <authorList>
            <person name="Feng X."/>
        </authorList>
    </citation>
    <scope>NUCLEOTIDE SEQUENCE</scope>
    <source>
        <strain evidence="3">KCTC 22201</strain>
    </source>
</reference>
<dbReference type="Pfam" id="PF11932">
    <property type="entry name" value="DUF3450"/>
    <property type="match status" value="1"/>
</dbReference>
<protein>
    <submittedName>
        <fullName evidence="3">DUF3450 family protein</fullName>
    </submittedName>
</protein>
<keyword evidence="4" id="KW-1185">Reference proteome</keyword>
<evidence type="ECO:0000313" key="4">
    <source>
        <dbReference type="Proteomes" id="UP000658278"/>
    </source>
</evidence>
<dbReference type="InterPro" id="IPR016866">
    <property type="entry name" value="UCP028069"/>
</dbReference>
<evidence type="ECO:0000313" key="3">
    <source>
        <dbReference type="EMBL" id="MBK1828178.1"/>
    </source>
</evidence>
<evidence type="ECO:0000256" key="1">
    <source>
        <dbReference type="SAM" id="Coils"/>
    </source>
</evidence>
<evidence type="ECO:0000256" key="2">
    <source>
        <dbReference type="SAM" id="SignalP"/>
    </source>
</evidence>
<dbReference type="AlphaFoldDB" id="A0A934REH3"/>
<dbReference type="RefSeq" id="WP_200281096.1">
    <property type="nucleotide sequence ID" value="NZ_JAENII010000011.1"/>
</dbReference>
<comment type="caution">
    <text evidence="3">The sequence shown here is derived from an EMBL/GenBank/DDBJ whole genome shotgun (WGS) entry which is preliminary data.</text>
</comment>
<organism evidence="3 4">
    <name type="scientific">Haloferula rosea</name>
    <dbReference type="NCBI Taxonomy" id="490093"/>
    <lineage>
        <taxon>Bacteria</taxon>
        <taxon>Pseudomonadati</taxon>
        <taxon>Verrucomicrobiota</taxon>
        <taxon>Verrucomicrobiia</taxon>
        <taxon>Verrucomicrobiales</taxon>
        <taxon>Verrucomicrobiaceae</taxon>
        <taxon>Haloferula</taxon>
    </lineage>
</organism>
<gene>
    <name evidence="3" type="ORF">JIN81_14185</name>
</gene>